<evidence type="ECO:0000256" key="3">
    <source>
        <dbReference type="ARBA" id="ARBA00022692"/>
    </source>
</evidence>
<dbReference type="AlphaFoldDB" id="A0A2G9XCK5"/>
<evidence type="ECO:0000256" key="4">
    <source>
        <dbReference type="ARBA" id="ARBA00022989"/>
    </source>
</evidence>
<dbReference type="GO" id="GO:0016020">
    <property type="term" value="C:membrane"/>
    <property type="evidence" value="ECO:0007669"/>
    <property type="project" value="UniProtKB-SubCell"/>
</dbReference>
<evidence type="ECO:0000256" key="2">
    <source>
        <dbReference type="ARBA" id="ARBA00022481"/>
    </source>
</evidence>
<dbReference type="GO" id="GO:0015627">
    <property type="term" value="C:type II protein secretion system complex"/>
    <property type="evidence" value="ECO:0007669"/>
    <property type="project" value="InterPro"/>
</dbReference>
<protein>
    <recommendedName>
        <fullName evidence="9">Prepilin-type N-terminal cleavage/methylation domain-containing protein</fullName>
    </recommendedName>
</protein>
<reference evidence="7 8" key="1">
    <citation type="submission" date="2017-09" db="EMBL/GenBank/DDBJ databases">
        <title>Depth-based differentiation of microbial function through sediment-hosted aquifers and enrichment of novel symbionts in the deep terrestrial subsurface.</title>
        <authorList>
            <person name="Probst A.J."/>
            <person name="Ladd B."/>
            <person name="Jarett J.K."/>
            <person name="Geller-Mcgrath D.E."/>
            <person name="Sieber C.M."/>
            <person name="Emerson J.B."/>
            <person name="Anantharaman K."/>
            <person name="Thomas B.C."/>
            <person name="Malmstrom R."/>
            <person name="Stieglmeier M."/>
            <person name="Klingl A."/>
            <person name="Woyke T."/>
            <person name="Ryan C.M."/>
            <person name="Banfield J.F."/>
        </authorList>
    </citation>
    <scope>NUCLEOTIDE SEQUENCE [LARGE SCALE GENOMIC DNA]</scope>
    <source>
        <strain evidence="7">CG23_combo_of_CG06-09_8_20_14_all_40_14</strain>
    </source>
</reference>
<sequence length="156" mass="16614">MQLNRKGFTLIELLIVIVILGILAVAILSAINPIEQIRKANDAGKRSDSAELLNAYERYYTTFQAYPWGAAVPTHVLANAAGAGVAELAAKNEVKPEFQRRTNLGLLYVTQDTASLVHVCFLPESATSKAVASFTSACDGTLGTKGAVGNCICMPE</sequence>
<comment type="subcellular location">
    <subcellularLocation>
        <location evidence="1">Membrane</location>
        <topology evidence="1">Single-pass membrane protein</topology>
    </subcellularLocation>
</comment>
<dbReference type="SUPFAM" id="SSF54523">
    <property type="entry name" value="Pili subunits"/>
    <property type="match status" value="1"/>
</dbReference>
<evidence type="ECO:0000256" key="1">
    <source>
        <dbReference type="ARBA" id="ARBA00004167"/>
    </source>
</evidence>
<keyword evidence="5 6" id="KW-0472">Membrane</keyword>
<name>A0A2G9XCK5_UNCKA</name>
<accession>A0A2G9XCK5</accession>
<dbReference type="Gene3D" id="3.30.700.10">
    <property type="entry name" value="Glycoprotein, Type 4 Pilin"/>
    <property type="match status" value="1"/>
</dbReference>
<dbReference type="InterPro" id="IPR045584">
    <property type="entry name" value="Pilin-like"/>
</dbReference>
<feature type="transmembrane region" description="Helical" evidence="6">
    <location>
        <begin position="7"/>
        <end position="31"/>
    </location>
</feature>
<dbReference type="InterPro" id="IPR012902">
    <property type="entry name" value="N_methyl_site"/>
</dbReference>
<evidence type="ECO:0000313" key="8">
    <source>
        <dbReference type="Proteomes" id="UP000231388"/>
    </source>
</evidence>
<dbReference type="PRINTS" id="PR00885">
    <property type="entry name" value="BCTERIALGSPH"/>
</dbReference>
<dbReference type="GO" id="GO:0015628">
    <property type="term" value="P:protein secretion by the type II secretion system"/>
    <property type="evidence" value="ECO:0007669"/>
    <property type="project" value="InterPro"/>
</dbReference>
<evidence type="ECO:0000256" key="6">
    <source>
        <dbReference type="SAM" id="Phobius"/>
    </source>
</evidence>
<dbReference type="InterPro" id="IPR002416">
    <property type="entry name" value="T2SS_protein-GspH"/>
</dbReference>
<evidence type="ECO:0000313" key="7">
    <source>
        <dbReference type="EMBL" id="PIP04667.1"/>
    </source>
</evidence>
<dbReference type="EMBL" id="PCQY01000018">
    <property type="protein sequence ID" value="PIP04667.1"/>
    <property type="molecule type" value="Genomic_DNA"/>
</dbReference>
<keyword evidence="3 6" id="KW-0812">Transmembrane</keyword>
<evidence type="ECO:0000256" key="5">
    <source>
        <dbReference type="ARBA" id="ARBA00023136"/>
    </source>
</evidence>
<proteinExistence type="predicted"/>
<gene>
    <name evidence="7" type="ORF">COX53_01310</name>
</gene>
<keyword evidence="2" id="KW-0488">Methylation</keyword>
<dbReference type="Proteomes" id="UP000231388">
    <property type="component" value="Unassembled WGS sequence"/>
</dbReference>
<dbReference type="NCBIfam" id="TIGR02532">
    <property type="entry name" value="IV_pilin_GFxxxE"/>
    <property type="match status" value="1"/>
</dbReference>
<organism evidence="7 8">
    <name type="scientific">candidate division WWE3 bacterium CG23_combo_of_CG06-09_8_20_14_all_40_14</name>
    <dbReference type="NCBI Taxonomy" id="1975095"/>
    <lineage>
        <taxon>Bacteria</taxon>
        <taxon>Katanobacteria</taxon>
    </lineage>
</organism>
<dbReference type="PROSITE" id="PS00409">
    <property type="entry name" value="PROKAR_NTER_METHYL"/>
    <property type="match status" value="1"/>
</dbReference>
<dbReference type="Pfam" id="PF07963">
    <property type="entry name" value="N_methyl"/>
    <property type="match status" value="1"/>
</dbReference>
<keyword evidence="4 6" id="KW-1133">Transmembrane helix</keyword>
<comment type="caution">
    <text evidence="7">The sequence shown here is derived from an EMBL/GenBank/DDBJ whole genome shotgun (WGS) entry which is preliminary data.</text>
</comment>
<evidence type="ECO:0008006" key="9">
    <source>
        <dbReference type="Google" id="ProtNLM"/>
    </source>
</evidence>